<feature type="domain" description="Heterokaryon incompatibility" evidence="1">
    <location>
        <begin position="1"/>
        <end position="62"/>
    </location>
</feature>
<dbReference type="InterPro" id="IPR010730">
    <property type="entry name" value="HET"/>
</dbReference>
<organism evidence="2 3">
    <name type="scientific">Bimuria novae-zelandiae CBS 107.79</name>
    <dbReference type="NCBI Taxonomy" id="1447943"/>
    <lineage>
        <taxon>Eukaryota</taxon>
        <taxon>Fungi</taxon>
        <taxon>Dikarya</taxon>
        <taxon>Ascomycota</taxon>
        <taxon>Pezizomycotina</taxon>
        <taxon>Dothideomycetes</taxon>
        <taxon>Pleosporomycetidae</taxon>
        <taxon>Pleosporales</taxon>
        <taxon>Massarineae</taxon>
        <taxon>Didymosphaeriaceae</taxon>
        <taxon>Bimuria</taxon>
    </lineage>
</organism>
<sequence length="322" mass="36782">MANIYRRAFRVIVWLGDEIEGTWSAFEAIRLRSSSFEGTPVPYALLELLHRPWFRRVWVLQEVAAARRLWITCGSQGIDGYSFCLGLKALQPMYNTLPEFNLVPCITFLVRQDNAVAPLGQLLDMYHTHEATKRHDKIFALLGMRTDNLETEELEPDYDLPWSQLYCRVLRTILHNEIDVKTWDNSEVAMIQCRLRILGEIESVSQYSGWGDEQRLIMKSKSFKTNPSDGYIEWTASYALRSSAKSIQAGDFLALLDGCKNPTILRKSKDSLSIIMISGAVPMGIRDPEGDSISWSEVIEQAHYVSRPVTLIWDWTGLVKSV</sequence>
<accession>A0A6A5US49</accession>
<dbReference type="PANTHER" id="PTHR24148">
    <property type="entry name" value="ANKYRIN REPEAT DOMAIN-CONTAINING PROTEIN 39 HOMOLOG-RELATED"/>
    <property type="match status" value="1"/>
</dbReference>
<dbReference type="Pfam" id="PF06985">
    <property type="entry name" value="HET"/>
    <property type="match status" value="1"/>
</dbReference>
<evidence type="ECO:0000313" key="3">
    <source>
        <dbReference type="Proteomes" id="UP000800036"/>
    </source>
</evidence>
<gene>
    <name evidence="2" type="ORF">BU23DRAFT_661806</name>
</gene>
<keyword evidence="3" id="KW-1185">Reference proteome</keyword>
<dbReference type="EMBL" id="ML976743">
    <property type="protein sequence ID" value="KAF1966602.1"/>
    <property type="molecule type" value="Genomic_DNA"/>
</dbReference>
<dbReference type="Proteomes" id="UP000800036">
    <property type="component" value="Unassembled WGS sequence"/>
</dbReference>
<reference evidence="2" key="1">
    <citation type="journal article" date="2020" name="Stud. Mycol.">
        <title>101 Dothideomycetes genomes: a test case for predicting lifestyles and emergence of pathogens.</title>
        <authorList>
            <person name="Haridas S."/>
            <person name="Albert R."/>
            <person name="Binder M."/>
            <person name="Bloem J."/>
            <person name="Labutti K."/>
            <person name="Salamov A."/>
            <person name="Andreopoulos B."/>
            <person name="Baker S."/>
            <person name="Barry K."/>
            <person name="Bills G."/>
            <person name="Bluhm B."/>
            <person name="Cannon C."/>
            <person name="Castanera R."/>
            <person name="Culley D."/>
            <person name="Daum C."/>
            <person name="Ezra D."/>
            <person name="Gonzalez J."/>
            <person name="Henrissat B."/>
            <person name="Kuo A."/>
            <person name="Liang C."/>
            <person name="Lipzen A."/>
            <person name="Lutzoni F."/>
            <person name="Magnuson J."/>
            <person name="Mondo S."/>
            <person name="Nolan M."/>
            <person name="Ohm R."/>
            <person name="Pangilinan J."/>
            <person name="Park H.-J."/>
            <person name="Ramirez L."/>
            <person name="Alfaro M."/>
            <person name="Sun H."/>
            <person name="Tritt A."/>
            <person name="Yoshinaga Y."/>
            <person name="Zwiers L.-H."/>
            <person name="Turgeon B."/>
            <person name="Goodwin S."/>
            <person name="Spatafora J."/>
            <person name="Crous P."/>
            <person name="Grigoriev I."/>
        </authorList>
    </citation>
    <scope>NUCLEOTIDE SEQUENCE</scope>
    <source>
        <strain evidence="2">CBS 107.79</strain>
    </source>
</reference>
<dbReference type="AlphaFoldDB" id="A0A6A5US49"/>
<dbReference type="OrthoDB" id="194358at2759"/>
<proteinExistence type="predicted"/>
<name>A0A6A5US49_9PLEO</name>
<evidence type="ECO:0000313" key="2">
    <source>
        <dbReference type="EMBL" id="KAF1966602.1"/>
    </source>
</evidence>
<dbReference type="InterPro" id="IPR052895">
    <property type="entry name" value="HetReg/Transcr_Mod"/>
</dbReference>
<evidence type="ECO:0000259" key="1">
    <source>
        <dbReference type="Pfam" id="PF06985"/>
    </source>
</evidence>
<dbReference type="PANTHER" id="PTHR24148:SF78">
    <property type="entry name" value="HETEROKARYON INCOMPATIBILITY DOMAIN-CONTAINING PROTEIN"/>
    <property type="match status" value="1"/>
</dbReference>
<protein>
    <recommendedName>
        <fullName evidence="1">Heterokaryon incompatibility domain-containing protein</fullName>
    </recommendedName>
</protein>